<accession>A0ABZ0Z5L6</accession>
<reference evidence="1 2" key="1">
    <citation type="submission" date="2023-11" db="EMBL/GenBank/DDBJ databases">
        <authorList>
            <person name="Cook R."/>
            <person name="Crisci M."/>
            <person name="Pye H."/>
            <person name="Adriaenssens E."/>
            <person name="Santini J."/>
        </authorList>
    </citation>
    <scope>NUCLEOTIDE SEQUENCE [LARGE SCALE GENOMIC DNA]</scope>
    <source>
        <strain evidence="1">Lak_Megaphage_RVC_AP1_GC26</strain>
    </source>
</reference>
<proteinExistence type="predicted"/>
<evidence type="ECO:0000313" key="1">
    <source>
        <dbReference type="EMBL" id="WQJ54344.1"/>
    </source>
</evidence>
<dbReference type="Proteomes" id="UP001346559">
    <property type="component" value="Segment"/>
</dbReference>
<sequence>MINPEVIINKDDICIIDSYKIKTIKNMKCVINSIRQKCDISNIIHKRSMYSLINEWRSHNLLYDLHIQRDKTKDVNLNNETLIRRICYSVLSVLYLHFL</sequence>
<evidence type="ECO:0000313" key="2">
    <source>
        <dbReference type="Proteomes" id="UP001346559"/>
    </source>
</evidence>
<name>A0ABZ0Z5L6_9CAUD</name>
<organism evidence="1 2">
    <name type="scientific">phage Lak_Megaphage_RVC_AP1_GC26</name>
    <dbReference type="NCBI Taxonomy" id="3109224"/>
    <lineage>
        <taxon>Viruses</taxon>
        <taxon>Duplodnaviria</taxon>
        <taxon>Heunggongvirae</taxon>
        <taxon>Uroviricota</taxon>
        <taxon>Caudoviricetes</taxon>
        <taxon>Caudoviricetes code 15 clade</taxon>
    </lineage>
</organism>
<dbReference type="EMBL" id="OR769218">
    <property type="protein sequence ID" value="WQJ54344.1"/>
    <property type="molecule type" value="Genomic_DNA"/>
</dbReference>
<protein>
    <submittedName>
        <fullName evidence="1">Uncharacterized protein</fullName>
    </submittedName>
</protein>
<keyword evidence="2" id="KW-1185">Reference proteome</keyword>